<dbReference type="SUPFAM" id="SSF48371">
    <property type="entry name" value="ARM repeat"/>
    <property type="match status" value="1"/>
</dbReference>
<dbReference type="GO" id="GO:0005634">
    <property type="term" value="C:nucleus"/>
    <property type="evidence" value="ECO:0007669"/>
    <property type="project" value="UniProtKB-SubCell"/>
</dbReference>
<dbReference type="GO" id="GO:0005737">
    <property type="term" value="C:cytoplasm"/>
    <property type="evidence" value="ECO:0007669"/>
    <property type="project" value="UniProtKB-SubCell"/>
</dbReference>
<dbReference type="FunFam" id="1.25.10.10:FF:000057">
    <property type="entry name" value="Exportin-2 isoform 1"/>
    <property type="match status" value="1"/>
</dbReference>
<dbReference type="PANTHER" id="PTHR10997:SF8">
    <property type="entry name" value="EXPORTIN-2"/>
    <property type="match status" value="1"/>
</dbReference>
<dbReference type="EMBL" id="JBJUIK010000010">
    <property type="protein sequence ID" value="KAL3517313.1"/>
    <property type="molecule type" value="Genomic_DNA"/>
</dbReference>
<dbReference type="Gene3D" id="1.25.10.10">
    <property type="entry name" value="Leucine-rich Repeat Variant"/>
    <property type="match status" value="1"/>
</dbReference>
<reference evidence="9 10" key="1">
    <citation type="submission" date="2024-11" db="EMBL/GenBank/DDBJ databases">
        <title>A near-complete genome assembly of Cinchona calisaya.</title>
        <authorList>
            <person name="Lian D.C."/>
            <person name="Zhao X.W."/>
            <person name="Wei L."/>
        </authorList>
    </citation>
    <scope>NUCLEOTIDE SEQUENCE [LARGE SCALE GENOMIC DNA]</scope>
    <source>
        <tissue evidence="9">Nenye</tissue>
    </source>
</reference>
<comment type="similarity">
    <text evidence="3">Belongs to the XPO2/CSE1 family.</text>
</comment>
<keyword evidence="6" id="KW-0653">Protein transport</keyword>
<dbReference type="Pfam" id="PF08506">
    <property type="entry name" value="Cse1"/>
    <property type="match status" value="1"/>
</dbReference>
<proteinExistence type="inferred from homology"/>
<evidence type="ECO:0000256" key="3">
    <source>
        <dbReference type="ARBA" id="ARBA00008669"/>
    </source>
</evidence>
<dbReference type="InterPro" id="IPR005043">
    <property type="entry name" value="XPO2_C"/>
</dbReference>
<dbReference type="Proteomes" id="UP001630127">
    <property type="component" value="Unassembled WGS sequence"/>
</dbReference>
<dbReference type="PANTHER" id="PTHR10997">
    <property type="entry name" value="IMPORTIN-7, 8, 11"/>
    <property type="match status" value="1"/>
</dbReference>
<dbReference type="PROSITE" id="PS50166">
    <property type="entry name" value="IMPORTIN_B_NT"/>
    <property type="match status" value="1"/>
</dbReference>
<dbReference type="InterPro" id="IPR011989">
    <property type="entry name" value="ARM-like"/>
</dbReference>
<evidence type="ECO:0000256" key="7">
    <source>
        <dbReference type="ARBA" id="ARBA00023242"/>
    </source>
</evidence>
<dbReference type="AlphaFoldDB" id="A0ABD2ZE01"/>
<dbReference type="GO" id="GO:0015031">
    <property type="term" value="P:protein transport"/>
    <property type="evidence" value="ECO:0007669"/>
    <property type="project" value="UniProtKB-KW"/>
</dbReference>
<dbReference type="Pfam" id="PF03378">
    <property type="entry name" value="CAS_CSE1"/>
    <property type="match status" value="1"/>
</dbReference>
<evidence type="ECO:0000256" key="2">
    <source>
        <dbReference type="ARBA" id="ARBA00004496"/>
    </source>
</evidence>
<evidence type="ECO:0000256" key="4">
    <source>
        <dbReference type="ARBA" id="ARBA00022448"/>
    </source>
</evidence>
<dbReference type="SMART" id="SM00913">
    <property type="entry name" value="IBN_N"/>
    <property type="match status" value="1"/>
</dbReference>
<dbReference type="InterPro" id="IPR013713">
    <property type="entry name" value="XPO2_central"/>
</dbReference>
<organism evidence="9 10">
    <name type="scientific">Cinchona calisaya</name>
    <dbReference type="NCBI Taxonomy" id="153742"/>
    <lineage>
        <taxon>Eukaryota</taxon>
        <taxon>Viridiplantae</taxon>
        <taxon>Streptophyta</taxon>
        <taxon>Embryophyta</taxon>
        <taxon>Tracheophyta</taxon>
        <taxon>Spermatophyta</taxon>
        <taxon>Magnoliopsida</taxon>
        <taxon>eudicotyledons</taxon>
        <taxon>Gunneridae</taxon>
        <taxon>Pentapetalae</taxon>
        <taxon>asterids</taxon>
        <taxon>lamiids</taxon>
        <taxon>Gentianales</taxon>
        <taxon>Rubiaceae</taxon>
        <taxon>Cinchonoideae</taxon>
        <taxon>Cinchoneae</taxon>
        <taxon>Cinchona</taxon>
    </lineage>
</organism>
<evidence type="ECO:0000313" key="10">
    <source>
        <dbReference type="Proteomes" id="UP001630127"/>
    </source>
</evidence>
<evidence type="ECO:0000259" key="8">
    <source>
        <dbReference type="PROSITE" id="PS50166"/>
    </source>
</evidence>
<keyword evidence="5" id="KW-0963">Cytoplasm</keyword>
<dbReference type="InterPro" id="IPR016024">
    <property type="entry name" value="ARM-type_fold"/>
</dbReference>
<evidence type="ECO:0000256" key="6">
    <source>
        <dbReference type="ARBA" id="ARBA00022927"/>
    </source>
</evidence>
<evidence type="ECO:0000256" key="5">
    <source>
        <dbReference type="ARBA" id="ARBA00022490"/>
    </source>
</evidence>
<dbReference type="InterPro" id="IPR001494">
    <property type="entry name" value="Importin-beta_N"/>
</dbReference>
<sequence>MEWNPQTLQFLSECFLNTLSPLPEPRRRAESALSDASDKPNYGLAVLRLVAEPSVDDQIRQAAAVTFKNHLKSRWSPAPPSDGESQILTPIPDPEKDQIKTLIVSLMVNSSPRIQSQLSEALAVIGKHDFPKAWPTLLPELVASVDQLSLANDYVSVNGVLATLNSLFKKFRFQYKTNDLLLDLKYCLDNFAKPLLELFKRTANLIDQAVASGAANAATLKPYIESQRLCCRIFYSLNFQELPEFFEDHMSEWMIEFKKYLTVKYPALEDSSSDGVALVDELRSAVCENISLYMEKEEDLFQGYLSGFVEAVWGLLLVASASSSREQLTVTAIKFLTTVSTSVHHTLFARDDILQQICQSIVIPNVMLRDEDEELFDMNYVEFIRRDMEGSDLDTRRRIACELLKGIALHYKEMVTEKVSTQIQSCLAFFNENPAANWKQKDCAIYLVVSLANRKAGGTSFSTDLVDVENFFGSVIVPELRSEDVNAFPMLKAGALKFFTMFRNQISKPVALALLPDVVRFLDAESNVVHSYAASCIEKLLLVKDEGARPRYTSADISPFLLVLMTNLFSALQKPESEENQYVMKCIMRVLGVAEISREVALPCINGLTTVLNRVCENPKNPVFNHYLFESVAVLIRRASQKDPSLISAFEASLFPSLQFILARDISEFFPYAFQLLSQLVELTLLPDNYVQIFEILLLPESWKKSANVPALVRLLQAFLRKSPHEMIQKERLKSVLGIFSRLVSSPSTDDQGFYVLNTVIENLGYDVISQYAFEIWVVLFTRLRSNKTVKFVKNMIIFMSLFLVKYGSQNLVDTINKVQPDIFRTILEQFWVPNLKLITGSLELKLTSVASTKLICQSPNILDSKLWGKMLDSIVTLLSRPEEERVEDEPEVPDFGEATGYNATFVHLYNVGKKEEDPLKEIKDPKQFLVVSLANLCAASPGMYSPVIGENVEQTNQAALLQLCNTYNVSLV</sequence>
<protein>
    <recommendedName>
        <fullName evidence="8">Importin N-terminal domain-containing protein</fullName>
    </recommendedName>
</protein>
<gene>
    <name evidence="9" type="ORF">ACH5RR_024215</name>
</gene>
<keyword evidence="4" id="KW-0813">Transport</keyword>
<comment type="subcellular location">
    <subcellularLocation>
        <location evidence="2">Cytoplasm</location>
    </subcellularLocation>
    <subcellularLocation>
        <location evidence="1">Nucleus</location>
    </subcellularLocation>
</comment>
<dbReference type="Pfam" id="PF03810">
    <property type="entry name" value="IBN_N"/>
    <property type="match status" value="1"/>
</dbReference>
<accession>A0ABD2ZE01</accession>
<feature type="domain" description="Importin N-terminal" evidence="8">
    <location>
        <begin position="29"/>
        <end position="109"/>
    </location>
</feature>
<keyword evidence="10" id="KW-1185">Reference proteome</keyword>
<name>A0ABD2ZE01_9GENT</name>
<comment type="caution">
    <text evidence="9">The sequence shown here is derived from an EMBL/GenBank/DDBJ whole genome shotgun (WGS) entry which is preliminary data.</text>
</comment>
<keyword evidence="7" id="KW-0539">Nucleus</keyword>
<evidence type="ECO:0000313" key="9">
    <source>
        <dbReference type="EMBL" id="KAL3517313.1"/>
    </source>
</evidence>
<evidence type="ECO:0000256" key="1">
    <source>
        <dbReference type="ARBA" id="ARBA00004123"/>
    </source>
</evidence>